<evidence type="ECO:0000313" key="1">
    <source>
        <dbReference type="EMBL" id="MEJ8855142.1"/>
    </source>
</evidence>
<dbReference type="RefSeq" id="WP_340335230.1">
    <property type="nucleotide sequence ID" value="NZ_JBBKZS010000004.1"/>
</dbReference>
<dbReference type="Proteomes" id="UP001367030">
    <property type="component" value="Unassembled WGS sequence"/>
</dbReference>
<dbReference type="InterPro" id="IPR007487">
    <property type="entry name" value="ABC_transpt-TYRBP-like"/>
</dbReference>
<dbReference type="CDD" id="cd06325">
    <property type="entry name" value="PBP1_ABC_unchar_transporter"/>
    <property type="match status" value="1"/>
</dbReference>
<organism evidence="1 2">
    <name type="scientific">Variovorax robiniae</name>
    <dbReference type="NCBI Taxonomy" id="1836199"/>
    <lineage>
        <taxon>Bacteria</taxon>
        <taxon>Pseudomonadati</taxon>
        <taxon>Pseudomonadota</taxon>
        <taxon>Betaproteobacteria</taxon>
        <taxon>Burkholderiales</taxon>
        <taxon>Comamonadaceae</taxon>
        <taxon>Variovorax</taxon>
    </lineage>
</organism>
<gene>
    <name evidence="1" type="ORF">WKW79_11215</name>
</gene>
<proteinExistence type="predicted"/>
<keyword evidence="2" id="KW-1185">Reference proteome</keyword>
<sequence>MGSDPYTIAKGRRRLLELGYTEGQNIELVIRHGDGPRQLALHAREFVRSKVDVIFAGGPLPLDAARAATDLIPIVAISGGDPVRDGWAKSFAKPGGNVTGLTATFPEVVQKQFELLRLAVPGIERVAVLLPGKGTDRAEMEASARDLRLELFVLEVTGLDGMKTALEHAVRLGAQGLVGSGGNLILEHRFVLAELAIRHKLPSISVLTQLAEAGFLMAYGVDLEALGRRAADYIDKILKGTPPGELPIERPMDFQFVINRKTARTLGLTLPQSLLVRADRIVD</sequence>
<reference evidence="1 2" key="1">
    <citation type="submission" date="2024-03" db="EMBL/GenBank/DDBJ databases">
        <title>Novel species of the genus Variovorax.</title>
        <authorList>
            <person name="Liu Q."/>
            <person name="Xin Y.-H."/>
        </authorList>
    </citation>
    <scope>NUCLEOTIDE SEQUENCE [LARGE SCALE GENOMIC DNA]</scope>
    <source>
        <strain evidence="1 2">KACC 18901</strain>
    </source>
</reference>
<dbReference type="PANTHER" id="PTHR35271:SF1">
    <property type="entry name" value="ABC TRANSPORTER, SUBSTRATE-BINDING LIPOPROTEIN"/>
    <property type="match status" value="1"/>
</dbReference>
<dbReference type="Gene3D" id="3.40.50.2300">
    <property type="match status" value="2"/>
</dbReference>
<evidence type="ECO:0000313" key="2">
    <source>
        <dbReference type="Proteomes" id="UP001367030"/>
    </source>
</evidence>
<comment type="caution">
    <text evidence="1">The sequence shown here is derived from an EMBL/GenBank/DDBJ whole genome shotgun (WGS) entry which is preliminary data.</text>
</comment>
<dbReference type="PANTHER" id="PTHR35271">
    <property type="entry name" value="ABC TRANSPORTER, SUBSTRATE-BINDING LIPOPROTEIN-RELATED"/>
    <property type="match status" value="1"/>
</dbReference>
<accession>A0ABU8X8Y7</accession>
<protein>
    <submittedName>
        <fullName evidence="1">ABC transporter substrate-binding protein</fullName>
    </submittedName>
</protein>
<name>A0ABU8X8Y7_9BURK</name>
<dbReference type="EMBL" id="JBBKZS010000004">
    <property type="protein sequence ID" value="MEJ8855142.1"/>
    <property type="molecule type" value="Genomic_DNA"/>
</dbReference>
<dbReference type="Pfam" id="PF04392">
    <property type="entry name" value="ABC_sub_bind"/>
    <property type="match status" value="1"/>
</dbReference>